<gene>
    <name evidence="1" type="ORF">JY500_18020</name>
</gene>
<accession>A0ABX7M3K7</accession>
<evidence type="ECO:0000313" key="2">
    <source>
        <dbReference type="Proteomes" id="UP000663570"/>
    </source>
</evidence>
<dbReference type="EMBL" id="CP071060">
    <property type="protein sequence ID" value="QSI76342.1"/>
    <property type="molecule type" value="Genomic_DNA"/>
</dbReference>
<sequence length="376" mass="43156">MENLTTTDPIAALPSWGVELFVEQEPFWPLEIVRPMRLFKPYLGLEPGQRGMPRDDFLFRLITSSRSFNAYIRDELRQRSLYGESLYRDLENHKRGLHAMSRRVKRAIADLLDIELSALDEPIVGRDGTPLLPSRLSTFNAFPESLFFRMFRGLTRRGMLFLPNDYVWDSGCDVWWTLAGIPLPPAESRFVDRLLSAAVFGCLVINTRHRSDWSYRLRRLFHPKKHPFGNWLDFIKEHPKVRAQTYDEMLGKLSSKRLKANKPLPDEARIKKWSSGSDILDINAGANLIGGLSGAKALQRSLILARCMALVIDFVSAAALTPDRPKRPDLQRVLLERVEYLSNVCDRARLAFRDCPGAYRDTLLELAFIGRTSRHD</sequence>
<dbReference type="Proteomes" id="UP000663570">
    <property type="component" value="Chromosome"/>
</dbReference>
<name>A0ABX7M3K7_9RHOO</name>
<reference evidence="1 2" key="1">
    <citation type="submission" date="2021-02" db="EMBL/GenBank/DDBJ databases">
        <title>Niveibacterium changnyeongensis HC41.</title>
        <authorList>
            <person name="Kang M."/>
        </authorList>
    </citation>
    <scope>NUCLEOTIDE SEQUENCE [LARGE SCALE GENOMIC DNA]</scope>
    <source>
        <strain evidence="1 2">HC41</strain>
    </source>
</reference>
<proteinExistence type="predicted"/>
<organism evidence="1 2">
    <name type="scientific">Niveibacterium microcysteis</name>
    <dbReference type="NCBI Taxonomy" id="2811415"/>
    <lineage>
        <taxon>Bacteria</taxon>
        <taxon>Pseudomonadati</taxon>
        <taxon>Pseudomonadota</taxon>
        <taxon>Betaproteobacteria</taxon>
        <taxon>Rhodocyclales</taxon>
        <taxon>Rhodocyclaceae</taxon>
        <taxon>Niveibacterium</taxon>
    </lineage>
</organism>
<protein>
    <submittedName>
        <fullName evidence="1">Uncharacterized protein</fullName>
    </submittedName>
</protein>
<dbReference type="RefSeq" id="WP_206254049.1">
    <property type="nucleotide sequence ID" value="NZ_CP071060.1"/>
</dbReference>
<evidence type="ECO:0000313" key="1">
    <source>
        <dbReference type="EMBL" id="QSI76342.1"/>
    </source>
</evidence>
<keyword evidence="2" id="KW-1185">Reference proteome</keyword>